<evidence type="ECO:0000256" key="2">
    <source>
        <dbReference type="ARBA" id="ARBA00012513"/>
    </source>
</evidence>
<feature type="domain" description="Protein kinase" evidence="13">
    <location>
        <begin position="131"/>
        <end position="382"/>
    </location>
</feature>
<evidence type="ECO:0000313" key="14">
    <source>
        <dbReference type="EMBL" id="CEK70040.1"/>
    </source>
</evidence>
<keyword evidence="4" id="KW-0723">Serine/threonine-protein kinase</keyword>
<evidence type="ECO:0000256" key="4">
    <source>
        <dbReference type="ARBA" id="ARBA00022527"/>
    </source>
</evidence>
<evidence type="ECO:0000256" key="9">
    <source>
        <dbReference type="ARBA" id="ARBA00047899"/>
    </source>
</evidence>
<sequence length="858" mass="95679">MLVYNEQDLTSNDKSTKMSTVAIDVRLRRQMPVTITAKPPRLRLGFRASSSSQQQQCKRLQKQQDINSCPINCKNAVQESQATASGASVSDHEKKWYQTNSVGNSENPRKVVSNGKGPIIHHQRQNLKNRFQLLKTLGEGTYGKVKLALDKATGEHVAIKYIKKTKIEDKNDLNRIRREIQILSSLRHKHIVNIREVFEKKDKIVLVLDYAQGGELYDYLNRMGQLAESEARRIFRQIVSAIHYCHQNDIVHRDLKLENIILDDKGNVKIADFGLANYYSHNSTLKTFCGSPLYASPEIVNGNPYHGPEVDVWSLGVILYTLVYGAMPFESNNLVSLKQQISEGDYNVPSKLSDAAGLIRHMLTVTPSRRATMEDALRHWWVNFGHTQMPNDMPYSPDDEPPTMTYNMTAETGAVSASLNSPSVIHHRNQSSISSDSDVELDFKPKRWSTRTILLDSTGNSVSSSVASSPAPTPDNYRHSEHIDDDPAAIASGLLKLPPDVLEILKGCSSKSLAALLSNDISSGFDVNITSSNSSCHTHIDKMTAENTEPDKMSSSVFDSERKPKRGILKRKGKFSGNENGCIMSEDRTVMAEDKAIPKSGHLPRRLPSFREEAHGIFVSKNRATQLLDQSSDSPYHESFSGAISHSAWCSPSSRLLPEQLHNEQHKHHVKTPENITSVQEPISQCHYEVAHIINEDITISVNNENIPSEQTSMSAKQECHQEDIIKLSSEDSACHDIPYKEPAKVIYRPKSILKKSSFDDGKNRLSISSIGSNSSADILDLSYDSADSDHFINQGADPSPDSEVSNSDVSEVNAEDIKISDQRSYSFDEGLLNLQINDSSTGLSYADRQRSLSDYIK</sequence>
<keyword evidence="3" id="KW-0963">Cytoplasm</keyword>
<dbReference type="FunFam" id="3.30.200.20:FF:000042">
    <property type="entry name" value="Aurora kinase A"/>
    <property type="match status" value="1"/>
</dbReference>
<dbReference type="EMBL" id="HACG01023176">
    <property type="protein sequence ID" value="CEK70041.1"/>
    <property type="molecule type" value="Transcribed_RNA"/>
</dbReference>
<keyword evidence="6 11" id="KW-0547">Nucleotide-binding</keyword>
<evidence type="ECO:0000256" key="8">
    <source>
        <dbReference type="ARBA" id="ARBA00022840"/>
    </source>
</evidence>
<dbReference type="PROSITE" id="PS00107">
    <property type="entry name" value="PROTEIN_KINASE_ATP"/>
    <property type="match status" value="1"/>
</dbReference>
<dbReference type="Gene3D" id="1.10.510.10">
    <property type="entry name" value="Transferase(Phosphotransferase) domain 1"/>
    <property type="match status" value="1"/>
</dbReference>
<proteinExistence type="predicted"/>
<name>A0A0B6ZQP0_9EUPU</name>
<accession>A0A0B6ZQP0</accession>
<evidence type="ECO:0000256" key="10">
    <source>
        <dbReference type="ARBA" id="ARBA00048679"/>
    </source>
</evidence>
<comment type="subcellular location">
    <subcellularLocation>
        <location evidence="1">Cytoplasm</location>
    </subcellularLocation>
</comment>
<keyword evidence="7" id="KW-0418">Kinase</keyword>
<dbReference type="PROSITE" id="PS50011">
    <property type="entry name" value="PROTEIN_KINASE_DOM"/>
    <property type="match status" value="1"/>
</dbReference>
<dbReference type="SMART" id="SM00220">
    <property type="entry name" value="S_TKc"/>
    <property type="match status" value="1"/>
</dbReference>
<feature type="region of interest" description="Disordered" evidence="12">
    <location>
        <begin position="790"/>
        <end position="816"/>
    </location>
</feature>
<feature type="binding site" evidence="11">
    <location>
        <position position="164"/>
    </location>
    <ligand>
        <name>ATP</name>
        <dbReference type="ChEBI" id="CHEBI:30616"/>
    </ligand>
</feature>
<keyword evidence="8 11" id="KW-0067">ATP-binding</keyword>
<dbReference type="InterPro" id="IPR017441">
    <property type="entry name" value="Protein_kinase_ATP_BS"/>
</dbReference>
<evidence type="ECO:0000256" key="12">
    <source>
        <dbReference type="SAM" id="MobiDB-lite"/>
    </source>
</evidence>
<evidence type="ECO:0000259" key="13">
    <source>
        <dbReference type="PROSITE" id="PS50011"/>
    </source>
</evidence>
<evidence type="ECO:0000313" key="15">
    <source>
        <dbReference type="EMBL" id="CEK70041.1"/>
    </source>
</evidence>
<dbReference type="EMBL" id="HACG01023175">
    <property type="protein sequence ID" value="CEK70040.1"/>
    <property type="molecule type" value="Transcribed_RNA"/>
</dbReference>
<reference evidence="14" key="1">
    <citation type="submission" date="2014-12" db="EMBL/GenBank/DDBJ databases">
        <title>Insight into the proteome of Arion vulgaris.</title>
        <authorList>
            <person name="Aradska J."/>
            <person name="Bulat T."/>
            <person name="Smidak R."/>
            <person name="Sarate P."/>
            <person name="Gangsoo J."/>
            <person name="Sialana F."/>
            <person name="Bilban M."/>
            <person name="Lubec G."/>
        </authorList>
    </citation>
    <scope>NUCLEOTIDE SEQUENCE</scope>
    <source>
        <tissue evidence="14">Skin</tissue>
    </source>
</reference>
<dbReference type="SUPFAM" id="SSF56112">
    <property type="entry name" value="Protein kinase-like (PK-like)"/>
    <property type="match status" value="1"/>
</dbReference>
<feature type="region of interest" description="Disordered" evidence="12">
    <location>
        <begin position="99"/>
        <end position="119"/>
    </location>
</feature>
<dbReference type="FunFam" id="1.10.510.10:FF:001222">
    <property type="entry name" value="Serine/threonine-protein kinase ppk25"/>
    <property type="match status" value="1"/>
</dbReference>
<evidence type="ECO:0000256" key="11">
    <source>
        <dbReference type="PROSITE-ProRule" id="PRU10141"/>
    </source>
</evidence>
<dbReference type="PROSITE" id="PS00108">
    <property type="entry name" value="PROTEIN_KINASE_ST"/>
    <property type="match status" value="1"/>
</dbReference>
<protein>
    <recommendedName>
        <fullName evidence="2">non-specific serine/threonine protein kinase</fullName>
        <ecNumber evidence="2">2.7.11.1</ecNumber>
    </recommendedName>
</protein>
<keyword evidence="5" id="KW-0808">Transferase</keyword>
<evidence type="ECO:0000256" key="5">
    <source>
        <dbReference type="ARBA" id="ARBA00022679"/>
    </source>
</evidence>
<dbReference type="InterPro" id="IPR011009">
    <property type="entry name" value="Kinase-like_dom_sf"/>
</dbReference>
<comment type="catalytic activity">
    <reaction evidence="9">
        <text>L-threonyl-[protein] + ATP = O-phospho-L-threonyl-[protein] + ADP + H(+)</text>
        <dbReference type="Rhea" id="RHEA:46608"/>
        <dbReference type="Rhea" id="RHEA-COMP:11060"/>
        <dbReference type="Rhea" id="RHEA-COMP:11605"/>
        <dbReference type="ChEBI" id="CHEBI:15378"/>
        <dbReference type="ChEBI" id="CHEBI:30013"/>
        <dbReference type="ChEBI" id="CHEBI:30616"/>
        <dbReference type="ChEBI" id="CHEBI:61977"/>
        <dbReference type="ChEBI" id="CHEBI:456216"/>
        <dbReference type="EC" id="2.7.11.1"/>
    </reaction>
</comment>
<dbReference type="PANTHER" id="PTHR24346">
    <property type="entry name" value="MAP/MICROTUBULE AFFINITY-REGULATING KINASE"/>
    <property type="match status" value="1"/>
</dbReference>
<evidence type="ECO:0000256" key="6">
    <source>
        <dbReference type="ARBA" id="ARBA00022741"/>
    </source>
</evidence>
<dbReference type="PANTHER" id="PTHR24346:SF93">
    <property type="entry name" value="NUAK FAMILY SNF1-LIKE KINASE 1"/>
    <property type="match status" value="1"/>
</dbReference>
<dbReference type="GO" id="GO:0050321">
    <property type="term" value="F:tau-protein kinase activity"/>
    <property type="evidence" value="ECO:0007669"/>
    <property type="project" value="TreeGrafter"/>
</dbReference>
<evidence type="ECO:0000256" key="7">
    <source>
        <dbReference type="ARBA" id="ARBA00022777"/>
    </source>
</evidence>
<dbReference type="InterPro" id="IPR008271">
    <property type="entry name" value="Ser/Thr_kinase_AS"/>
</dbReference>
<dbReference type="InterPro" id="IPR000719">
    <property type="entry name" value="Prot_kinase_dom"/>
</dbReference>
<dbReference type="GO" id="GO:0000226">
    <property type="term" value="P:microtubule cytoskeleton organization"/>
    <property type="evidence" value="ECO:0007669"/>
    <property type="project" value="TreeGrafter"/>
</dbReference>
<comment type="catalytic activity">
    <reaction evidence="10">
        <text>L-seryl-[protein] + ATP = O-phospho-L-seryl-[protein] + ADP + H(+)</text>
        <dbReference type="Rhea" id="RHEA:17989"/>
        <dbReference type="Rhea" id="RHEA-COMP:9863"/>
        <dbReference type="Rhea" id="RHEA-COMP:11604"/>
        <dbReference type="ChEBI" id="CHEBI:15378"/>
        <dbReference type="ChEBI" id="CHEBI:29999"/>
        <dbReference type="ChEBI" id="CHEBI:30616"/>
        <dbReference type="ChEBI" id="CHEBI:83421"/>
        <dbReference type="ChEBI" id="CHEBI:456216"/>
        <dbReference type="EC" id="2.7.11.1"/>
    </reaction>
</comment>
<feature type="compositionally biased region" description="Low complexity" evidence="12">
    <location>
        <begin position="798"/>
        <end position="813"/>
    </location>
</feature>
<dbReference type="GO" id="GO:0005524">
    <property type="term" value="F:ATP binding"/>
    <property type="evidence" value="ECO:0007669"/>
    <property type="project" value="UniProtKB-UniRule"/>
</dbReference>
<dbReference type="GO" id="GO:0005737">
    <property type="term" value="C:cytoplasm"/>
    <property type="evidence" value="ECO:0007669"/>
    <property type="project" value="UniProtKB-SubCell"/>
</dbReference>
<dbReference type="GO" id="GO:0035556">
    <property type="term" value="P:intracellular signal transduction"/>
    <property type="evidence" value="ECO:0007669"/>
    <property type="project" value="TreeGrafter"/>
</dbReference>
<organism evidence="14">
    <name type="scientific">Arion vulgaris</name>
    <dbReference type="NCBI Taxonomy" id="1028688"/>
    <lineage>
        <taxon>Eukaryota</taxon>
        <taxon>Metazoa</taxon>
        <taxon>Spiralia</taxon>
        <taxon>Lophotrochozoa</taxon>
        <taxon>Mollusca</taxon>
        <taxon>Gastropoda</taxon>
        <taxon>Heterobranchia</taxon>
        <taxon>Euthyneura</taxon>
        <taxon>Panpulmonata</taxon>
        <taxon>Eupulmonata</taxon>
        <taxon>Stylommatophora</taxon>
        <taxon>Helicina</taxon>
        <taxon>Arionoidea</taxon>
        <taxon>Arionidae</taxon>
        <taxon>Arion</taxon>
    </lineage>
</organism>
<dbReference type="Pfam" id="PF00069">
    <property type="entry name" value="Pkinase"/>
    <property type="match status" value="1"/>
</dbReference>
<dbReference type="EC" id="2.7.11.1" evidence="2"/>
<gene>
    <name evidence="14" type="primary">ORF72582</name>
    <name evidence="15" type="synonym">ORF72590</name>
</gene>
<dbReference type="AlphaFoldDB" id="A0A0B6ZQP0"/>
<evidence type="ECO:0000256" key="3">
    <source>
        <dbReference type="ARBA" id="ARBA00022490"/>
    </source>
</evidence>
<evidence type="ECO:0000256" key="1">
    <source>
        <dbReference type="ARBA" id="ARBA00004496"/>
    </source>
</evidence>